<dbReference type="Pfam" id="PF03372">
    <property type="entry name" value="Exo_endo_phos"/>
    <property type="match status" value="1"/>
</dbReference>
<evidence type="ECO:0000259" key="1">
    <source>
        <dbReference type="Pfam" id="PF03372"/>
    </source>
</evidence>
<dbReference type="InterPro" id="IPR005135">
    <property type="entry name" value="Endo/exonuclease/phosphatase"/>
</dbReference>
<dbReference type="AlphaFoldDB" id="A0A8X7SDE9"/>
<protein>
    <recommendedName>
        <fullName evidence="1">Endonuclease/exonuclease/phosphatase domain-containing protein</fullName>
    </recommendedName>
</protein>
<gene>
    <name evidence="2" type="ORF">Bca52824_032997</name>
</gene>
<keyword evidence="3" id="KW-1185">Reference proteome</keyword>
<evidence type="ECO:0000313" key="3">
    <source>
        <dbReference type="Proteomes" id="UP000886595"/>
    </source>
</evidence>
<evidence type="ECO:0000313" key="2">
    <source>
        <dbReference type="EMBL" id="KAG2304346.1"/>
    </source>
</evidence>
<dbReference type="PANTHER" id="PTHR33710">
    <property type="entry name" value="BNAC02G09200D PROTEIN"/>
    <property type="match status" value="1"/>
</dbReference>
<sequence length="351" mass="40362">MITQLTNFYVRTFFWNVRGLNEPSKHSLLSSWLYSRSISFGAFLETHVKEASKHSILSSIGSDWSLIDNYSHSDLGKIWIIYKPFIKIKVLFTDLQSITCEAELEDGRTFYFTAIYASNDEEERRRLWLSLRDTSVSFGLQNKAWLVMGDFNEILHPSETSNANIQSTTRGMRYFGDFLLDLGLFDLSWSGPQFSWLNNRPSAPLGKKLDRCLVNGSWIMLFPSSHGLFEAPEFSDHCPCFVKFKSDPPKFGTRPFKFYNLLLQHQSFLAKVADEWNSSGSRAIFLSDFGFKLKQLKRPMKSLLRDNYSDIEKRVAAPYEDLCFKQLLALNDPSSTNIQSEYTFLPPSDAG</sequence>
<dbReference type="OrthoDB" id="1932741at2759"/>
<dbReference type="InterPro" id="IPR036691">
    <property type="entry name" value="Endo/exonu/phosph_ase_sf"/>
</dbReference>
<feature type="domain" description="Endonuclease/exonuclease/phosphatase" evidence="1">
    <location>
        <begin position="15"/>
        <end position="237"/>
    </location>
</feature>
<dbReference type="GO" id="GO:0003824">
    <property type="term" value="F:catalytic activity"/>
    <property type="evidence" value="ECO:0007669"/>
    <property type="project" value="InterPro"/>
</dbReference>
<accession>A0A8X7SDE9</accession>
<organism evidence="2 3">
    <name type="scientific">Brassica carinata</name>
    <name type="common">Ethiopian mustard</name>
    <name type="synonym">Abyssinian cabbage</name>
    <dbReference type="NCBI Taxonomy" id="52824"/>
    <lineage>
        <taxon>Eukaryota</taxon>
        <taxon>Viridiplantae</taxon>
        <taxon>Streptophyta</taxon>
        <taxon>Embryophyta</taxon>
        <taxon>Tracheophyta</taxon>
        <taxon>Spermatophyta</taxon>
        <taxon>Magnoliopsida</taxon>
        <taxon>eudicotyledons</taxon>
        <taxon>Gunneridae</taxon>
        <taxon>Pentapetalae</taxon>
        <taxon>rosids</taxon>
        <taxon>malvids</taxon>
        <taxon>Brassicales</taxon>
        <taxon>Brassicaceae</taxon>
        <taxon>Brassiceae</taxon>
        <taxon>Brassica</taxon>
    </lineage>
</organism>
<proteinExistence type="predicted"/>
<dbReference type="Gene3D" id="3.60.10.10">
    <property type="entry name" value="Endonuclease/exonuclease/phosphatase"/>
    <property type="match status" value="1"/>
</dbReference>
<dbReference type="SUPFAM" id="SSF56219">
    <property type="entry name" value="DNase I-like"/>
    <property type="match status" value="1"/>
</dbReference>
<reference evidence="2 3" key="1">
    <citation type="submission" date="2020-02" db="EMBL/GenBank/DDBJ databases">
        <authorList>
            <person name="Ma Q."/>
            <person name="Huang Y."/>
            <person name="Song X."/>
            <person name="Pei D."/>
        </authorList>
    </citation>
    <scope>NUCLEOTIDE SEQUENCE [LARGE SCALE GENOMIC DNA]</scope>
    <source>
        <strain evidence="2">Sxm20200214</strain>
        <tissue evidence="2">Leaf</tissue>
    </source>
</reference>
<dbReference type="Proteomes" id="UP000886595">
    <property type="component" value="Unassembled WGS sequence"/>
</dbReference>
<dbReference type="PANTHER" id="PTHR33710:SF77">
    <property type="entry name" value="DNASE I-LIKE SUPERFAMILY PROTEIN"/>
    <property type="match status" value="1"/>
</dbReference>
<comment type="caution">
    <text evidence="2">The sequence shown here is derived from an EMBL/GenBank/DDBJ whole genome shotgun (WGS) entry which is preliminary data.</text>
</comment>
<dbReference type="EMBL" id="JAAMPC010000007">
    <property type="protein sequence ID" value="KAG2304346.1"/>
    <property type="molecule type" value="Genomic_DNA"/>
</dbReference>
<name>A0A8X7SDE9_BRACI</name>